<sequence length="1076" mass="118140">MAYRVSSEERPSTDRVRSGSRHHGGGTRRTRNNNNDADDDDDDEYVRTRLVEGGAQSRVDEIRRTTAGGGGGGSRNDGKSRASETGTGNRRKEPHSGHHRVHHQHVVPPGKQSGHDLTSEIETLTSRLKTQLANPKSVPWDRTIEKTSRQLRTSFVLLLFEHYTSPLAQSIDQVWMTTSYWLISAFRTMIADVEKKVAVATAGTGSGGEAYESRYPQARRNEPGYYRDGGDNKRDRETLSGPVELRKLLQRFQRFLTSEIGFYQSLIRKLVKRFDLLGRHVNSVELKGYLGMLGEGLEMSDINVDEPNDGFFPSSSSSATAATTMGNNASEQPPREHDQRLITLDFSTLHLSREETHKKLSLVHKSLICLGDISRYKELYGPERERKRLERVAAHGGGGGGGTGGGGEQMKRGGKRNGKAGPSAFGAAGRLKDNEERFRRAKQYYMVAKGFMPDNGNPFNQLAVISVEVGDIFDAIYHYHRALACSTPFKSAGHNLRRSLDKAKRDWTAYVLERKAAGGDWVVVFDDLVKGCEVAMFKNEEVVMQAIDGHAEVSGPELIDSHLDHLAMLIKDRLLPSADIVKTVVLALAADWNTMMDQIPPSSSGGTRDDPNYYLVNCLAISQTVCQAALEEVQSCLAPEVLVALENVTSVPIPASTAPVENGEAEIDINLSINITAALRRILPVLRIISKWLKGNVARLVRAEQDGGKVAEEVEIFSSTYMDLLRHMEALFPLEQLPKLYDPLEEDYDMKGFSPVKRGMMESIENEDAGGATARHAADVHPNEEQLMRISDILLDGKLILFQSEAKVLFGLDHTAAGTFGESHQVMSIEVDAPNAQMANLGLYQDITVQTMPSTFAPPNTRRIDLEQTEVDVEVASVGAETEDDPVNMAMRATMTDGSSLEDEDRLDKDFDDDEEEEQMVWGGRNVSTPPIAADLHAHGLRTSTSSTATDLLHTLVHGPAAAARNSQTSSPTHRASFVDSSRPLPNRLFGGNFGSIWAPAVGEMNVVGDMARSRSGSGAGFPRVQRDSAQSPSIWGHPDVNRTPQQDALNSFASGSDSERLHAGEYGHPSFTPFG</sequence>
<proteinExistence type="predicted"/>
<dbReference type="EMBL" id="JASBWV010000026">
    <property type="protein sequence ID" value="KAJ9118944.1"/>
    <property type="molecule type" value="Genomic_DNA"/>
</dbReference>
<accession>A0ACC2X4J9</accession>
<name>A0ACC2X4J9_9TREE</name>
<evidence type="ECO:0000313" key="2">
    <source>
        <dbReference type="Proteomes" id="UP001234202"/>
    </source>
</evidence>
<protein>
    <submittedName>
        <fullName evidence="1">Uncharacterized protein</fullName>
    </submittedName>
</protein>
<dbReference type="Proteomes" id="UP001234202">
    <property type="component" value="Unassembled WGS sequence"/>
</dbReference>
<reference evidence="1" key="1">
    <citation type="submission" date="2023-04" db="EMBL/GenBank/DDBJ databases">
        <title>Draft Genome sequencing of Naganishia species isolated from polar environments using Oxford Nanopore Technology.</title>
        <authorList>
            <person name="Leo P."/>
            <person name="Venkateswaran K."/>
        </authorList>
    </citation>
    <scope>NUCLEOTIDE SEQUENCE</scope>
    <source>
        <strain evidence="1">DBVPG 5303</strain>
    </source>
</reference>
<gene>
    <name evidence="1" type="ORF">QFC24_005910</name>
</gene>
<keyword evidence="2" id="KW-1185">Reference proteome</keyword>
<organism evidence="1 2">
    <name type="scientific">Naganishia onofrii</name>
    <dbReference type="NCBI Taxonomy" id="1851511"/>
    <lineage>
        <taxon>Eukaryota</taxon>
        <taxon>Fungi</taxon>
        <taxon>Dikarya</taxon>
        <taxon>Basidiomycota</taxon>
        <taxon>Agaricomycotina</taxon>
        <taxon>Tremellomycetes</taxon>
        <taxon>Filobasidiales</taxon>
        <taxon>Filobasidiaceae</taxon>
        <taxon>Naganishia</taxon>
    </lineage>
</organism>
<comment type="caution">
    <text evidence="1">The sequence shown here is derived from an EMBL/GenBank/DDBJ whole genome shotgun (WGS) entry which is preliminary data.</text>
</comment>
<evidence type="ECO:0000313" key="1">
    <source>
        <dbReference type="EMBL" id="KAJ9118944.1"/>
    </source>
</evidence>